<feature type="compositionally biased region" description="Basic and acidic residues" evidence="1">
    <location>
        <begin position="146"/>
        <end position="155"/>
    </location>
</feature>
<dbReference type="RefSeq" id="XP_033677476.1">
    <property type="nucleotide sequence ID" value="XM_033835988.1"/>
</dbReference>
<dbReference type="SMART" id="SM00220">
    <property type="entry name" value="S_TKc"/>
    <property type="match status" value="1"/>
</dbReference>
<feature type="domain" description="Protein kinase" evidence="2">
    <location>
        <begin position="397"/>
        <end position="706"/>
    </location>
</feature>
<feature type="region of interest" description="Disordered" evidence="1">
    <location>
        <begin position="146"/>
        <end position="184"/>
    </location>
</feature>
<dbReference type="InterPro" id="IPR000719">
    <property type="entry name" value="Prot_kinase_dom"/>
</dbReference>
<keyword evidence="3" id="KW-0418">Kinase</keyword>
<dbReference type="InterPro" id="IPR011009">
    <property type="entry name" value="Kinase-like_dom_sf"/>
</dbReference>
<dbReference type="SUPFAM" id="SSF56112">
    <property type="entry name" value="Protein kinase-like (PK-like)"/>
    <property type="match status" value="1"/>
</dbReference>
<proteinExistence type="predicted"/>
<dbReference type="PANTHER" id="PTHR44167">
    <property type="entry name" value="OVARIAN-SPECIFIC SERINE/THREONINE-PROTEIN KINASE LOK-RELATED"/>
    <property type="match status" value="1"/>
</dbReference>
<dbReference type="Proteomes" id="UP000800094">
    <property type="component" value="Unassembled WGS sequence"/>
</dbReference>
<dbReference type="Gene3D" id="1.10.510.10">
    <property type="entry name" value="Transferase(Phosphotransferase) domain 1"/>
    <property type="match status" value="1"/>
</dbReference>
<keyword evidence="3" id="KW-0808">Transferase</keyword>
<dbReference type="PROSITE" id="PS00108">
    <property type="entry name" value="PROTEIN_KINASE_ST"/>
    <property type="match status" value="1"/>
</dbReference>
<dbReference type="PANTHER" id="PTHR44167:SF24">
    <property type="entry name" value="SERINE_THREONINE-PROTEIN KINASE CHK2"/>
    <property type="match status" value="1"/>
</dbReference>
<organism evidence="3 4">
    <name type="scientific">Trematosphaeria pertusa</name>
    <dbReference type="NCBI Taxonomy" id="390896"/>
    <lineage>
        <taxon>Eukaryota</taxon>
        <taxon>Fungi</taxon>
        <taxon>Dikarya</taxon>
        <taxon>Ascomycota</taxon>
        <taxon>Pezizomycotina</taxon>
        <taxon>Dothideomycetes</taxon>
        <taxon>Pleosporomycetidae</taxon>
        <taxon>Pleosporales</taxon>
        <taxon>Massarineae</taxon>
        <taxon>Trematosphaeriaceae</taxon>
        <taxon>Trematosphaeria</taxon>
    </lineage>
</organism>
<dbReference type="EMBL" id="ML987208">
    <property type="protein sequence ID" value="KAF2242472.1"/>
    <property type="molecule type" value="Genomic_DNA"/>
</dbReference>
<reference evidence="3" key="1">
    <citation type="journal article" date="2020" name="Stud. Mycol.">
        <title>101 Dothideomycetes genomes: a test case for predicting lifestyles and emergence of pathogens.</title>
        <authorList>
            <person name="Haridas S."/>
            <person name="Albert R."/>
            <person name="Binder M."/>
            <person name="Bloem J."/>
            <person name="Labutti K."/>
            <person name="Salamov A."/>
            <person name="Andreopoulos B."/>
            <person name="Baker S."/>
            <person name="Barry K."/>
            <person name="Bills G."/>
            <person name="Bluhm B."/>
            <person name="Cannon C."/>
            <person name="Castanera R."/>
            <person name="Culley D."/>
            <person name="Daum C."/>
            <person name="Ezra D."/>
            <person name="Gonzalez J."/>
            <person name="Henrissat B."/>
            <person name="Kuo A."/>
            <person name="Liang C."/>
            <person name="Lipzen A."/>
            <person name="Lutzoni F."/>
            <person name="Magnuson J."/>
            <person name="Mondo S."/>
            <person name="Nolan M."/>
            <person name="Ohm R."/>
            <person name="Pangilinan J."/>
            <person name="Park H.-J."/>
            <person name="Ramirez L."/>
            <person name="Alfaro M."/>
            <person name="Sun H."/>
            <person name="Tritt A."/>
            <person name="Yoshinaga Y."/>
            <person name="Zwiers L.-H."/>
            <person name="Turgeon B."/>
            <person name="Goodwin S."/>
            <person name="Spatafora J."/>
            <person name="Crous P."/>
            <person name="Grigoriev I."/>
        </authorList>
    </citation>
    <scope>NUCLEOTIDE SEQUENCE</scope>
    <source>
        <strain evidence="3">CBS 122368</strain>
    </source>
</reference>
<protein>
    <submittedName>
        <fullName evidence="3">Kinase-like protein</fullName>
    </submittedName>
</protein>
<evidence type="ECO:0000313" key="3">
    <source>
        <dbReference type="EMBL" id="KAF2242472.1"/>
    </source>
</evidence>
<gene>
    <name evidence="3" type="ORF">BU26DRAFT_610305</name>
</gene>
<feature type="region of interest" description="Disordered" evidence="1">
    <location>
        <begin position="222"/>
        <end position="241"/>
    </location>
</feature>
<dbReference type="GeneID" id="54589318"/>
<dbReference type="GO" id="GO:0004674">
    <property type="term" value="F:protein serine/threonine kinase activity"/>
    <property type="evidence" value="ECO:0007669"/>
    <property type="project" value="TreeGrafter"/>
</dbReference>
<keyword evidence="4" id="KW-1185">Reference proteome</keyword>
<feature type="region of interest" description="Disordered" evidence="1">
    <location>
        <begin position="77"/>
        <end position="129"/>
    </location>
</feature>
<dbReference type="CDD" id="cd00180">
    <property type="entry name" value="PKc"/>
    <property type="match status" value="1"/>
</dbReference>
<feature type="compositionally biased region" description="Low complexity" evidence="1">
    <location>
        <begin position="161"/>
        <end position="173"/>
    </location>
</feature>
<dbReference type="Pfam" id="PF00069">
    <property type="entry name" value="Pkinase"/>
    <property type="match status" value="1"/>
</dbReference>
<dbReference type="GO" id="GO:0044773">
    <property type="term" value="P:mitotic DNA damage checkpoint signaling"/>
    <property type="evidence" value="ECO:0007669"/>
    <property type="project" value="TreeGrafter"/>
</dbReference>
<name>A0A6A6HXL6_9PLEO</name>
<evidence type="ECO:0000313" key="4">
    <source>
        <dbReference type="Proteomes" id="UP000800094"/>
    </source>
</evidence>
<dbReference type="PROSITE" id="PS50011">
    <property type="entry name" value="PROTEIN_KINASE_DOM"/>
    <property type="match status" value="1"/>
</dbReference>
<evidence type="ECO:0000256" key="1">
    <source>
        <dbReference type="SAM" id="MobiDB-lite"/>
    </source>
</evidence>
<accession>A0A6A6HXL6</accession>
<dbReference type="AlphaFoldDB" id="A0A6A6HXL6"/>
<dbReference type="InterPro" id="IPR008271">
    <property type="entry name" value="Ser/Thr_kinase_AS"/>
</dbReference>
<sequence length="727" mass="81266">MSLKNSRVEVSCSCGKRCSSLGELAAHIDSQVWEAHYPASNTNQEPMTTPHQADGTPKVCPVAKEAYFAFPKSKITASDEEERKHRLEPLDSTPEEIEGDVGNPTYLKDRRQSENAGSQHEGKSQEGYAAPRQEDDLHMDLNIGLGHDEEQRPQPDDFPYSTSTPRSRFTFSSGGYRSSPGALRNSLSKGGVSLGTPRSYKTACSSLASYATAPRSFTASKVLRSTSSKGPPAGEPDEPYNPSAAEYDDLMSFADCIISEAAGHTDLGTNMPRDALKTSILRLMHTFTYHGVAESEDALVQLISREVIDAIDLGDDIRQRNLKRAITARLREFVSPHSTGFISKLQKPVPPAQVFSSEWLEHLRSRGILLDPKDELDWSGRGQHVEYDIKDEKDIPLKTERILGYSAAALVESVMCRRIRLARKTIRCSRRLCKEDAVTEVEHLQRLQHAHIVRVVGTYTLRKNLAILLYPAADWSLDDFMDDTIERCRNEHLHWSEPDGSPWGHQVQALGAFFGCLANTTQFLHSRNVKHMDIKPKNILVRYTPIGLGPLFYRVYLADFGITRAYQSAAEVETDSPTPFTRTYAAPEVVLQDKRGLSADIFSLGCVFMEMVATIVSFQGRNEREELRKARCNEHGDTSFHTNIGAICHWYQMVAPQGFPGLAYSLERYLNVNTFHTAFVDMLPRVIHYSANERPTAEEVAAQTAMSHCSRCFAGPEPFETARDISE</sequence>
<evidence type="ECO:0000259" key="2">
    <source>
        <dbReference type="PROSITE" id="PS50011"/>
    </source>
</evidence>
<dbReference type="OrthoDB" id="4062651at2759"/>
<dbReference type="GO" id="GO:0005634">
    <property type="term" value="C:nucleus"/>
    <property type="evidence" value="ECO:0007669"/>
    <property type="project" value="TreeGrafter"/>
</dbReference>
<dbReference type="GO" id="GO:0005524">
    <property type="term" value="F:ATP binding"/>
    <property type="evidence" value="ECO:0007669"/>
    <property type="project" value="InterPro"/>
</dbReference>